<keyword evidence="2" id="KW-0238">DNA-binding</keyword>
<keyword evidence="4" id="KW-0648">Protein biosynthesis</keyword>
<dbReference type="Gene3D" id="3.30.310.10">
    <property type="entry name" value="TATA-Binding Protein"/>
    <property type="match status" value="1"/>
</dbReference>
<dbReference type="SUPFAM" id="SSF55945">
    <property type="entry name" value="TATA-box binding protein-like"/>
    <property type="match status" value="1"/>
</dbReference>
<dbReference type="InterPro" id="IPR012295">
    <property type="entry name" value="TBP_dom_sf"/>
</dbReference>
<comment type="similarity">
    <text evidence="1">Belongs to the TBP family.</text>
</comment>
<evidence type="ECO:0000256" key="2">
    <source>
        <dbReference type="ARBA" id="ARBA00023125"/>
    </source>
</evidence>
<keyword evidence="3" id="KW-0804">Transcription</keyword>
<dbReference type="Proteomes" id="UP001642464">
    <property type="component" value="Unassembled WGS sequence"/>
</dbReference>
<accession>A0ABP0RIV8</accession>
<name>A0ABP0RIV8_9DINO</name>
<dbReference type="GO" id="GO:0003743">
    <property type="term" value="F:translation initiation factor activity"/>
    <property type="evidence" value="ECO:0007669"/>
    <property type="project" value="UniProtKB-KW"/>
</dbReference>
<proteinExistence type="inferred from homology"/>
<dbReference type="EMBL" id="CAXAMM010041607">
    <property type="protein sequence ID" value="CAK9100303.1"/>
    <property type="molecule type" value="Genomic_DNA"/>
</dbReference>
<gene>
    <name evidence="4" type="ORF">SCF082_LOCUS46948</name>
</gene>
<dbReference type="PANTHER" id="PTHR10126">
    <property type="entry name" value="TATA-BOX BINDING PROTEIN"/>
    <property type="match status" value="1"/>
</dbReference>
<sequence length="96" mass="10888">MFKDRARAGHPQAKFADYGISSILCKADLGFPVRLDQLASKFRRNALYEPEFFCSCVFRTKKPKCTYLVTAGGKVSISGLRTMEDVQEARRGGWQY</sequence>
<protein>
    <submittedName>
        <fullName evidence="4">TATA-box-binding protein (TATA sequence-binding protein) (TBP) (TATA-binding factor) (TATA-box factor) (Transcription initiation factor TFIID TBP subunit)</fullName>
    </submittedName>
</protein>
<dbReference type="InterPro" id="IPR000814">
    <property type="entry name" value="TBP"/>
</dbReference>
<keyword evidence="5" id="KW-1185">Reference proteome</keyword>
<evidence type="ECO:0000313" key="4">
    <source>
        <dbReference type="EMBL" id="CAK9100303.1"/>
    </source>
</evidence>
<evidence type="ECO:0000313" key="5">
    <source>
        <dbReference type="Proteomes" id="UP001642464"/>
    </source>
</evidence>
<evidence type="ECO:0000256" key="1">
    <source>
        <dbReference type="ARBA" id="ARBA00005560"/>
    </source>
</evidence>
<comment type="caution">
    <text evidence="4">The sequence shown here is derived from an EMBL/GenBank/DDBJ whole genome shotgun (WGS) entry which is preliminary data.</text>
</comment>
<evidence type="ECO:0000256" key="3">
    <source>
        <dbReference type="ARBA" id="ARBA00023163"/>
    </source>
</evidence>
<organism evidence="4 5">
    <name type="scientific">Durusdinium trenchii</name>
    <dbReference type="NCBI Taxonomy" id="1381693"/>
    <lineage>
        <taxon>Eukaryota</taxon>
        <taxon>Sar</taxon>
        <taxon>Alveolata</taxon>
        <taxon>Dinophyceae</taxon>
        <taxon>Suessiales</taxon>
        <taxon>Symbiodiniaceae</taxon>
        <taxon>Durusdinium</taxon>
    </lineage>
</organism>
<dbReference type="PRINTS" id="PR00686">
    <property type="entry name" value="TIFACTORIID"/>
</dbReference>
<reference evidence="4 5" key="1">
    <citation type="submission" date="2024-02" db="EMBL/GenBank/DDBJ databases">
        <authorList>
            <person name="Chen Y."/>
            <person name="Shah S."/>
            <person name="Dougan E. K."/>
            <person name="Thang M."/>
            <person name="Chan C."/>
        </authorList>
    </citation>
    <scope>NUCLEOTIDE SEQUENCE [LARGE SCALE GENOMIC DNA]</scope>
</reference>
<keyword evidence="4" id="KW-0396">Initiation factor</keyword>
<dbReference type="Pfam" id="PF00352">
    <property type="entry name" value="TBP"/>
    <property type="match status" value="1"/>
</dbReference>